<organism evidence="1 2">
    <name type="scientific">Coniosporium uncinatum</name>
    <dbReference type="NCBI Taxonomy" id="93489"/>
    <lineage>
        <taxon>Eukaryota</taxon>
        <taxon>Fungi</taxon>
        <taxon>Dikarya</taxon>
        <taxon>Ascomycota</taxon>
        <taxon>Pezizomycotina</taxon>
        <taxon>Dothideomycetes</taxon>
        <taxon>Dothideomycetes incertae sedis</taxon>
        <taxon>Coniosporium</taxon>
    </lineage>
</organism>
<dbReference type="Proteomes" id="UP001186974">
    <property type="component" value="Unassembled WGS sequence"/>
</dbReference>
<evidence type="ECO:0000313" key="1">
    <source>
        <dbReference type="EMBL" id="KAK3057271.1"/>
    </source>
</evidence>
<gene>
    <name evidence="1" type="ORF">LTS18_011545</name>
</gene>
<dbReference type="EMBL" id="JAWDJW010009686">
    <property type="protein sequence ID" value="KAK3057271.1"/>
    <property type="molecule type" value="Genomic_DNA"/>
</dbReference>
<keyword evidence="2" id="KW-1185">Reference proteome</keyword>
<name>A0ACC3CYF4_9PEZI</name>
<feature type="non-terminal residue" evidence="1">
    <location>
        <position position="391"/>
    </location>
</feature>
<comment type="caution">
    <text evidence="1">The sequence shown here is derived from an EMBL/GenBank/DDBJ whole genome shotgun (WGS) entry which is preliminary data.</text>
</comment>
<protein>
    <submittedName>
        <fullName evidence="1">Uncharacterized protein</fullName>
    </submittedName>
</protein>
<feature type="non-terminal residue" evidence="1">
    <location>
        <position position="1"/>
    </location>
</feature>
<sequence>IESAEPYLSPRAQDASYAAQQHHILGSDAGPSPGFVQSRLHPTSSGLKLITDFSRGKSMADERTPMGGMGVTPIMDSAMTPATLRPGNKFFDPVSAKTATPGGFASRNRYPSKSSMEREPGSDATPLPRTAISRGNSESELSQRSRSASTSSFKKSTLATLSPVAYQPSEAKSSTSHFRNKSASSNSQALPSPAPGVFTALSSEHRTRNGSRTRKPDGLELQVEEVTFITVGPETASTGTYPTHVTDASSVSQLREGDLSPQVLTTDGSMKSAKIRSIDRYISSLEEANFYARQQRVENRQRTQSHEAPRVQPQTQPQPPQQPQREASEVRGRVGTRYIKPAKRSPSSPVSMSPDDPALNSNNESFDDERYYKITSPTESQPGGRGRSQSN</sequence>
<proteinExistence type="predicted"/>
<evidence type="ECO:0000313" key="2">
    <source>
        <dbReference type="Proteomes" id="UP001186974"/>
    </source>
</evidence>
<accession>A0ACC3CYF4</accession>
<reference evidence="1" key="1">
    <citation type="submission" date="2024-09" db="EMBL/GenBank/DDBJ databases">
        <title>Black Yeasts Isolated from many extreme environments.</title>
        <authorList>
            <person name="Coleine C."/>
            <person name="Stajich J.E."/>
            <person name="Selbmann L."/>
        </authorList>
    </citation>
    <scope>NUCLEOTIDE SEQUENCE</scope>
    <source>
        <strain evidence="1">CCFEE 5737</strain>
    </source>
</reference>